<evidence type="ECO:0000256" key="5">
    <source>
        <dbReference type="ARBA" id="ARBA00023157"/>
    </source>
</evidence>
<dbReference type="AlphaFoldDB" id="A0A835A0T1"/>
<evidence type="ECO:0000256" key="2">
    <source>
        <dbReference type="ARBA" id="ARBA00022622"/>
    </source>
</evidence>
<dbReference type="EMBL" id="JACEFO010002724">
    <property type="protein sequence ID" value="KAF8650470.1"/>
    <property type="molecule type" value="Genomic_DNA"/>
</dbReference>
<comment type="caution">
    <text evidence="13">The sequence shown here is derived from an EMBL/GenBank/DDBJ whole genome shotgun (WGS) entry which is preliminary data.</text>
</comment>
<feature type="chain" id="PRO_5032997303" description="Phytocyanin domain-containing protein" evidence="11">
    <location>
        <begin position="22"/>
        <end position="349"/>
    </location>
</feature>
<dbReference type="OrthoDB" id="959565at2759"/>
<dbReference type="GO" id="GO:0009055">
    <property type="term" value="F:electron transfer activity"/>
    <property type="evidence" value="ECO:0007669"/>
    <property type="project" value="InterPro"/>
</dbReference>
<evidence type="ECO:0000256" key="10">
    <source>
        <dbReference type="SAM" id="MobiDB-lite"/>
    </source>
</evidence>
<evidence type="ECO:0000256" key="1">
    <source>
        <dbReference type="ARBA" id="ARBA00004589"/>
    </source>
</evidence>
<protein>
    <recommendedName>
        <fullName evidence="12">Phytocyanin domain-containing protein</fullName>
    </recommendedName>
</protein>
<dbReference type="PANTHER" id="PTHR33021:SF170">
    <property type="entry name" value="OS06G0286228 PROTEIN"/>
    <property type="match status" value="1"/>
</dbReference>
<name>A0A835A0T1_9POAL</name>
<evidence type="ECO:0000256" key="9">
    <source>
        <dbReference type="ARBA" id="ARBA00037868"/>
    </source>
</evidence>
<keyword evidence="7" id="KW-0449">Lipoprotein</keyword>
<dbReference type="InterPro" id="IPR003245">
    <property type="entry name" value="Phytocyanin_dom"/>
</dbReference>
<evidence type="ECO:0000313" key="14">
    <source>
        <dbReference type="Proteomes" id="UP000636709"/>
    </source>
</evidence>
<evidence type="ECO:0000256" key="7">
    <source>
        <dbReference type="ARBA" id="ARBA00023288"/>
    </source>
</evidence>
<sequence>MRRVTSQTPVVFSLLLSLSNTSDLARFSPATASNIEPTKKPPKPSNFANVTCCRRHVHVQRHSEDQTASVILALHKTIRHRARNEETPDPIATGDRVALRAGATGAMTGGVAFILVSCAAVFLLAGSASATWHAQVFVVGGEPRGWAKPASPNEEETYNHWAARYRFHVGDFLHFKYDKNDSVLVVSSDDYKFCGADRPLQRFNGGDTRFRLDHSGFGYFISGAPGHCDAGQRMAVRVMPQEGSTRPAPVPQAPASAMSPGGEDEGGEFGPPWGAGSDNGGGGGSSSKPGHGSGGLGSASSASMAPPHGVLGANGNKTSGAAASSFDGCCCHVVWGIVLGAALLPLVVV</sequence>
<reference evidence="13" key="1">
    <citation type="submission" date="2020-07" db="EMBL/GenBank/DDBJ databases">
        <title>Genome sequence and genetic diversity analysis of an under-domesticated orphan crop, white fonio (Digitaria exilis).</title>
        <authorList>
            <person name="Bennetzen J.L."/>
            <person name="Chen S."/>
            <person name="Ma X."/>
            <person name="Wang X."/>
            <person name="Yssel A.E.J."/>
            <person name="Chaluvadi S.R."/>
            <person name="Johnson M."/>
            <person name="Gangashetty P."/>
            <person name="Hamidou F."/>
            <person name="Sanogo M.D."/>
            <person name="Zwaenepoel A."/>
            <person name="Wallace J."/>
            <person name="Van De Peer Y."/>
            <person name="Van Deynze A."/>
        </authorList>
    </citation>
    <scope>NUCLEOTIDE SEQUENCE</scope>
    <source>
        <tissue evidence="13">Leaves</tissue>
    </source>
</reference>
<evidence type="ECO:0000256" key="4">
    <source>
        <dbReference type="ARBA" id="ARBA00023136"/>
    </source>
</evidence>
<feature type="compositionally biased region" description="Gly residues" evidence="10">
    <location>
        <begin position="277"/>
        <end position="297"/>
    </location>
</feature>
<organism evidence="13 14">
    <name type="scientific">Digitaria exilis</name>
    <dbReference type="NCBI Taxonomy" id="1010633"/>
    <lineage>
        <taxon>Eukaryota</taxon>
        <taxon>Viridiplantae</taxon>
        <taxon>Streptophyta</taxon>
        <taxon>Embryophyta</taxon>
        <taxon>Tracheophyta</taxon>
        <taxon>Spermatophyta</taxon>
        <taxon>Magnoliopsida</taxon>
        <taxon>Liliopsida</taxon>
        <taxon>Poales</taxon>
        <taxon>Poaceae</taxon>
        <taxon>PACMAD clade</taxon>
        <taxon>Panicoideae</taxon>
        <taxon>Panicodae</taxon>
        <taxon>Paniceae</taxon>
        <taxon>Anthephorinae</taxon>
        <taxon>Digitaria</taxon>
    </lineage>
</organism>
<dbReference type="GO" id="GO:0012505">
    <property type="term" value="C:endomembrane system"/>
    <property type="evidence" value="ECO:0007669"/>
    <property type="project" value="UniProtKB-SubCell"/>
</dbReference>
<accession>A0A835A0T1</accession>
<evidence type="ECO:0000256" key="6">
    <source>
        <dbReference type="ARBA" id="ARBA00023180"/>
    </source>
</evidence>
<proteinExistence type="inferred from homology"/>
<feature type="region of interest" description="Disordered" evidence="10">
    <location>
        <begin position="240"/>
        <end position="303"/>
    </location>
</feature>
<dbReference type="GO" id="GO:0005886">
    <property type="term" value="C:plasma membrane"/>
    <property type="evidence" value="ECO:0007669"/>
    <property type="project" value="TreeGrafter"/>
</dbReference>
<evidence type="ECO:0000256" key="8">
    <source>
        <dbReference type="ARBA" id="ARBA00035011"/>
    </source>
</evidence>
<keyword evidence="14" id="KW-1185">Reference proteome</keyword>
<evidence type="ECO:0000313" key="13">
    <source>
        <dbReference type="EMBL" id="KAF8650470.1"/>
    </source>
</evidence>
<dbReference type="Gene3D" id="2.60.40.420">
    <property type="entry name" value="Cupredoxins - blue copper proteins"/>
    <property type="match status" value="1"/>
</dbReference>
<keyword evidence="2" id="KW-0336">GPI-anchor</keyword>
<feature type="signal peptide" evidence="11">
    <location>
        <begin position="1"/>
        <end position="21"/>
    </location>
</feature>
<feature type="domain" description="Phytocyanin" evidence="12">
    <location>
        <begin position="135"/>
        <end position="240"/>
    </location>
</feature>
<dbReference type="InterPro" id="IPR039391">
    <property type="entry name" value="Phytocyanin-like"/>
</dbReference>
<keyword evidence="4" id="KW-0472">Membrane</keyword>
<dbReference type="SUPFAM" id="SSF49503">
    <property type="entry name" value="Cupredoxins"/>
    <property type="match status" value="1"/>
</dbReference>
<comment type="subcellular location">
    <subcellularLocation>
        <location evidence="9">Endomembrane system</location>
        <topology evidence="9">Lipid-anchor</topology>
    </subcellularLocation>
    <subcellularLocation>
        <location evidence="1">Membrane</location>
        <topology evidence="1">Lipid-anchor</topology>
        <topology evidence="1">GPI-anchor</topology>
    </subcellularLocation>
</comment>
<dbReference type="InterPro" id="IPR008972">
    <property type="entry name" value="Cupredoxin"/>
</dbReference>
<dbReference type="CDD" id="cd11019">
    <property type="entry name" value="OsENODL1_like"/>
    <property type="match status" value="1"/>
</dbReference>
<gene>
    <name evidence="13" type="ORF">HU200_063835</name>
</gene>
<dbReference type="PROSITE" id="PS51485">
    <property type="entry name" value="PHYTOCYANIN"/>
    <property type="match status" value="1"/>
</dbReference>
<comment type="similarity">
    <text evidence="8">Belongs to the early nodulin-like (ENODL) family.</text>
</comment>
<dbReference type="GO" id="GO:0098552">
    <property type="term" value="C:side of membrane"/>
    <property type="evidence" value="ECO:0007669"/>
    <property type="project" value="UniProtKB-KW"/>
</dbReference>
<dbReference type="PANTHER" id="PTHR33021">
    <property type="entry name" value="BLUE COPPER PROTEIN"/>
    <property type="match status" value="1"/>
</dbReference>
<evidence type="ECO:0000259" key="12">
    <source>
        <dbReference type="PROSITE" id="PS51485"/>
    </source>
</evidence>
<keyword evidence="6" id="KW-0325">Glycoprotein</keyword>
<dbReference type="Proteomes" id="UP000636709">
    <property type="component" value="Unassembled WGS sequence"/>
</dbReference>
<dbReference type="FunFam" id="2.60.40.420:FF:000010">
    <property type="entry name" value="Early nodulin-like protein 1"/>
    <property type="match status" value="1"/>
</dbReference>
<evidence type="ECO:0000256" key="11">
    <source>
        <dbReference type="SAM" id="SignalP"/>
    </source>
</evidence>
<dbReference type="Pfam" id="PF02298">
    <property type="entry name" value="Cu_bind_like"/>
    <property type="match status" value="1"/>
</dbReference>
<keyword evidence="5" id="KW-1015">Disulfide bond</keyword>
<keyword evidence="3 11" id="KW-0732">Signal</keyword>
<evidence type="ECO:0000256" key="3">
    <source>
        <dbReference type="ARBA" id="ARBA00022729"/>
    </source>
</evidence>
<dbReference type="InterPro" id="IPR041846">
    <property type="entry name" value="ENL_dom"/>
</dbReference>